<dbReference type="EMBL" id="JACIED010000002">
    <property type="protein sequence ID" value="MBB4006992.1"/>
    <property type="molecule type" value="Genomic_DNA"/>
</dbReference>
<dbReference type="InterPro" id="IPR049725">
    <property type="entry name" value="STM3845-like"/>
</dbReference>
<proteinExistence type="predicted"/>
<evidence type="ECO:0000313" key="1">
    <source>
        <dbReference type="EMBL" id="MBB4006992.1"/>
    </source>
</evidence>
<dbReference type="RefSeq" id="WP_139310561.1">
    <property type="nucleotide sequence ID" value="NZ_JACIED010000002.1"/>
</dbReference>
<evidence type="ECO:0000313" key="2">
    <source>
        <dbReference type="Proteomes" id="UP000544107"/>
    </source>
</evidence>
<dbReference type="AlphaFoldDB" id="A0A7W6MTA7"/>
<dbReference type="OrthoDB" id="8443178at2"/>
<dbReference type="NCBIfam" id="NF038232">
    <property type="entry name" value="STM3845_fam"/>
    <property type="match status" value="1"/>
</dbReference>
<name>A0A7W6MTA7_9HYPH</name>
<sequence>MTTVRVHSPTSLLFLCGGPIDIHAVKPPSLREAFTRVLNQKPFKKYTMLLAEQLNAFFPKGNYQDILTFEAHIAQISELIVLFSESFGSAAELGAFSMVPDIAHRLLVVIDDDHYNANSFISLGPIRALENKFDSSVCVLHRQDIGIQNIRNVADVKIDVLSEQMEAAIGARERSSKEHTTFDATRPGHIIKFIVGLIQSYGALTIDEIEAHLFSVDLNTSVDTLKNYLLCAEFADWIMQDKRGTKTYFSALDRKRAVQFESRKDREKFDKIRWHASVMEHWKATDSIRFSSIQAAMKRGRHD</sequence>
<gene>
    <name evidence="1" type="ORF">GGQ71_001255</name>
</gene>
<accession>A0A7W6MTA7</accession>
<protein>
    <submittedName>
        <fullName evidence="1">Uncharacterized protein</fullName>
    </submittedName>
</protein>
<dbReference type="Proteomes" id="UP000544107">
    <property type="component" value="Unassembled WGS sequence"/>
</dbReference>
<organism evidence="1 2">
    <name type="scientific">Allorhizobium taibaishanense</name>
    <dbReference type="NCBI Taxonomy" id="887144"/>
    <lineage>
        <taxon>Bacteria</taxon>
        <taxon>Pseudomonadati</taxon>
        <taxon>Pseudomonadota</taxon>
        <taxon>Alphaproteobacteria</taxon>
        <taxon>Hyphomicrobiales</taxon>
        <taxon>Rhizobiaceae</taxon>
        <taxon>Rhizobium/Agrobacterium group</taxon>
        <taxon>Allorhizobium</taxon>
    </lineage>
</organism>
<comment type="caution">
    <text evidence="1">The sequence shown here is derived from an EMBL/GenBank/DDBJ whole genome shotgun (WGS) entry which is preliminary data.</text>
</comment>
<reference evidence="1 2" key="1">
    <citation type="submission" date="2020-08" db="EMBL/GenBank/DDBJ databases">
        <title>Genomic Encyclopedia of Type Strains, Phase IV (KMG-IV): sequencing the most valuable type-strain genomes for metagenomic binning, comparative biology and taxonomic classification.</title>
        <authorList>
            <person name="Goeker M."/>
        </authorList>
    </citation>
    <scope>NUCLEOTIDE SEQUENCE [LARGE SCALE GENOMIC DNA]</scope>
    <source>
        <strain evidence="1 2">DSM 100021</strain>
    </source>
</reference>